<keyword evidence="5" id="KW-0028">Amino-acid biosynthesis</keyword>
<evidence type="ECO:0000313" key="7">
    <source>
        <dbReference type="EMBL" id="TXF89188.1"/>
    </source>
</evidence>
<dbReference type="Gene3D" id="1.20.200.10">
    <property type="entry name" value="Fumarase/aspartase (Central domain)"/>
    <property type="match status" value="1"/>
</dbReference>
<dbReference type="EMBL" id="VOXD01000016">
    <property type="protein sequence ID" value="TXF89188.1"/>
    <property type="molecule type" value="Genomic_DNA"/>
</dbReference>
<evidence type="ECO:0000259" key="6">
    <source>
        <dbReference type="Pfam" id="PF00206"/>
    </source>
</evidence>
<evidence type="ECO:0000256" key="4">
    <source>
        <dbReference type="ARBA" id="ARBA00022571"/>
    </source>
</evidence>
<evidence type="ECO:0000256" key="2">
    <source>
        <dbReference type="ARBA" id="ARBA00004941"/>
    </source>
</evidence>
<dbReference type="InterPro" id="IPR024083">
    <property type="entry name" value="Fumarase/histidase_N"/>
</dbReference>
<dbReference type="HAMAP" id="MF_00006">
    <property type="entry name" value="Arg_succ_lyase"/>
    <property type="match status" value="1"/>
</dbReference>
<dbReference type="AlphaFoldDB" id="A0A5C7FSK3"/>
<dbReference type="GO" id="GO:0042450">
    <property type="term" value="P:L-arginine biosynthetic process via ornithine"/>
    <property type="evidence" value="ECO:0007669"/>
    <property type="project" value="UniProtKB-UniRule"/>
</dbReference>
<dbReference type="PROSITE" id="PS00163">
    <property type="entry name" value="FUMARATE_LYASES"/>
    <property type="match status" value="1"/>
</dbReference>
<gene>
    <name evidence="5 7" type="primary">argH</name>
    <name evidence="7" type="ORF">FUA23_11800</name>
</gene>
<dbReference type="InterPro" id="IPR000362">
    <property type="entry name" value="Fumarate_lyase_fam"/>
</dbReference>
<organism evidence="7 8">
    <name type="scientific">Neolewinella aurantiaca</name>
    <dbReference type="NCBI Taxonomy" id="2602767"/>
    <lineage>
        <taxon>Bacteria</taxon>
        <taxon>Pseudomonadati</taxon>
        <taxon>Bacteroidota</taxon>
        <taxon>Saprospiria</taxon>
        <taxon>Saprospirales</taxon>
        <taxon>Lewinellaceae</taxon>
        <taxon>Neolewinella</taxon>
    </lineage>
</organism>
<dbReference type="InterPro" id="IPR022761">
    <property type="entry name" value="Fumarate_lyase_N"/>
</dbReference>
<evidence type="ECO:0000256" key="5">
    <source>
        <dbReference type="HAMAP-Rule" id="MF_00006"/>
    </source>
</evidence>
<dbReference type="Proteomes" id="UP000321907">
    <property type="component" value="Unassembled WGS sequence"/>
</dbReference>
<comment type="similarity">
    <text evidence="5">Belongs to the lyase 1 family. Argininosuccinate lyase subfamily.</text>
</comment>
<dbReference type="InterPro" id="IPR008948">
    <property type="entry name" value="L-Aspartase-like"/>
</dbReference>
<evidence type="ECO:0000256" key="1">
    <source>
        <dbReference type="ARBA" id="ARBA00000985"/>
    </source>
</evidence>
<comment type="catalytic activity">
    <reaction evidence="1 5">
        <text>2-(N(omega)-L-arginino)succinate = fumarate + L-arginine</text>
        <dbReference type="Rhea" id="RHEA:24020"/>
        <dbReference type="ChEBI" id="CHEBI:29806"/>
        <dbReference type="ChEBI" id="CHEBI:32682"/>
        <dbReference type="ChEBI" id="CHEBI:57472"/>
        <dbReference type="EC" id="4.3.2.1"/>
    </reaction>
</comment>
<reference evidence="7 8" key="1">
    <citation type="submission" date="2019-08" db="EMBL/GenBank/DDBJ databases">
        <title>Lewinella sp. strain SSH13 Genome sequencing and assembly.</title>
        <authorList>
            <person name="Kim I."/>
        </authorList>
    </citation>
    <scope>NUCLEOTIDE SEQUENCE [LARGE SCALE GENOMIC DNA]</scope>
    <source>
        <strain evidence="7 8">SSH13</strain>
    </source>
</reference>
<keyword evidence="5" id="KW-0963">Cytoplasm</keyword>
<keyword evidence="4 5" id="KW-0055">Arginine biosynthesis</keyword>
<dbReference type="RefSeq" id="WP_147930950.1">
    <property type="nucleotide sequence ID" value="NZ_VOXD01000016.1"/>
</dbReference>
<dbReference type="OrthoDB" id="9769623at2"/>
<dbReference type="Gene3D" id="1.10.40.30">
    <property type="entry name" value="Fumarase/aspartase (C-terminal domain)"/>
    <property type="match status" value="1"/>
</dbReference>
<dbReference type="PRINTS" id="PR00149">
    <property type="entry name" value="FUMRATELYASE"/>
</dbReference>
<dbReference type="GO" id="GO:0004056">
    <property type="term" value="F:argininosuccinate lyase activity"/>
    <property type="evidence" value="ECO:0007669"/>
    <property type="project" value="UniProtKB-UniRule"/>
</dbReference>
<dbReference type="InterPro" id="IPR009049">
    <property type="entry name" value="Argininosuccinate_lyase"/>
</dbReference>
<dbReference type="PANTHER" id="PTHR43814:SF1">
    <property type="entry name" value="ARGININOSUCCINATE LYASE"/>
    <property type="match status" value="1"/>
</dbReference>
<evidence type="ECO:0000256" key="3">
    <source>
        <dbReference type="ARBA" id="ARBA00012338"/>
    </source>
</evidence>
<proteinExistence type="inferred from homology"/>
<accession>A0A5C7FSK3</accession>
<dbReference type="GO" id="GO:0005829">
    <property type="term" value="C:cytosol"/>
    <property type="evidence" value="ECO:0007669"/>
    <property type="project" value="TreeGrafter"/>
</dbReference>
<dbReference type="Gene3D" id="1.10.275.10">
    <property type="entry name" value="Fumarase/aspartase (N-terminal domain)"/>
    <property type="match status" value="1"/>
</dbReference>
<dbReference type="UniPathway" id="UPA00068">
    <property type="reaction ID" value="UER00114"/>
</dbReference>
<comment type="subcellular location">
    <subcellularLocation>
        <location evidence="5">Cytoplasm</location>
    </subcellularLocation>
</comment>
<dbReference type="PRINTS" id="PR00145">
    <property type="entry name" value="ARGSUCLYASE"/>
</dbReference>
<evidence type="ECO:0000313" key="8">
    <source>
        <dbReference type="Proteomes" id="UP000321907"/>
    </source>
</evidence>
<dbReference type="SUPFAM" id="SSF48557">
    <property type="entry name" value="L-aspartase-like"/>
    <property type="match status" value="1"/>
</dbReference>
<sequence>MPTKLWEKDYDLDQKIADFTVGRDRELDLELAPFDILGSLAHVTMLEEVGLIDAGAARRCKEKMKALYQEAVAGNFVIEDGVEDVHSQVELLLTRELGDDGKKIHSGRSRNDQVLVDLRLYFRHRIRGIVERTAELSRTLTNLSEEHKDKLIPGYTHLQVAMVSSFGLWFGAYAEALVDDLRMWQGVYEVTDQNPLGSAAGYGSSFPLNRDRTTELLGFRAPVVNVVAAQMGRGKTELLMAMAIASLAQTIGKMAMDVCLYSSQNFGFLQLPGELTTGSSIMPHKKNPDVFELLRGRCNLLQSLPAQIAQLTTNLPSGYHRDFQLLKEAIFPALDQLEDGLDIALYALPRTSVRAQELPTDPRYTYLYSVEAVNNLVLEGVPFRDAYMQVGRDIENGTFVPPTDLKHTHLGSLGNLGNERIRTKLSDALAGFNFSRADDALTTLAGL</sequence>
<keyword evidence="5 7" id="KW-0456">Lyase</keyword>
<dbReference type="NCBIfam" id="TIGR00838">
    <property type="entry name" value="argH"/>
    <property type="match status" value="1"/>
</dbReference>
<dbReference type="CDD" id="cd01359">
    <property type="entry name" value="Argininosuccinate_lyase"/>
    <property type="match status" value="1"/>
</dbReference>
<dbReference type="PANTHER" id="PTHR43814">
    <property type="entry name" value="ARGININOSUCCINATE LYASE"/>
    <property type="match status" value="1"/>
</dbReference>
<comment type="pathway">
    <text evidence="2 5">Amino-acid biosynthesis; L-arginine biosynthesis; L-arginine from L-ornithine and carbamoyl phosphate: step 3/3.</text>
</comment>
<dbReference type="Pfam" id="PF00206">
    <property type="entry name" value="Lyase_1"/>
    <property type="match status" value="1"/>
</dbReference>
<protein>
    <recommendedName>
        <fullName evidence="3 5">Argininosuccinate lyase</fullName>
        <shortName evidence="5">ASAL</shortName>
        <ecNumber evidence="3 5">4.3.2.1</ecNumber>
    </recommendedName>
    <alternativeName>
        <fullName evidence="5">Arginosuccinase</fullName>
    </alternativeName>
</protein>
<comment type="caution">
    <text evidence="7">The sequence shown here is derived from an EMBL/GenBank/DDBJ whole genome shotgun (WGS) entry which is preliminary data.</text>
</comment>
<keyword evidence="8" id="KW-1185">Reference proteome</keyword>
<dbReference type="EC" id="4.3.2.1" evidence="3 5"/>
<name>A0A5C7FSK3_9BACT</name>
<feature type="domain" description="Fumarate lyase N-terminal" evidence="6">
    <location>
        <begin position="44"/>
        <end position="298"/>
    </location>
</feature>
<dbReference type="InterPro" id="IPR020557">
    <property type="entry name" value="Fumarate_lyase_CS"/>
</dbReference>